<reference evidence="1" key="1">
    <citation type="submission" date="2023-03" db="EMBL/GenBank/DDBJ databases">
        <title>Andean soil-derived lignocellulolytic bacterial consortium as a source of novel taxa and putative plastic-active enzymes.</title>
        <authorList>
            <person name="Diaz-Garcia L."/>
            <person name="Chuvochina M."/>
            <person name="Feuerriegel G."/>
            <person name="Bunk B."/>
            <person name="Sproer C."/>
            <person name="Streit W.R."/>
            <person name="Rodriguez L.M."/>
            <person name="Overmann J."/>
            <person name="Jimenez D.J."/>
        </authorList>
    </citation>
    <scope>NUCLEOTIDE SEQUENCE</scope>
    <source>
        <strain evidence="1">MAG 876</strain>
    </source>
</reference>
<evidence type="ECO:0000313" key="1">
    <source>
        <dbReference type="EMBL" id="WEK31625.1"/>
    </source>
</evidence>
<gene>
    <name evidence="1" type="ORF">P0Y58_05350</name>
</gene>
<dbReference type="Proteomes" id="UP001216329">
    <property type="component" value="Chromosome"/>
</dbReference>
<dbReference type="AlphaFoldDB" id="A0AAJ6BBL4"/>
<evidence type="ECO:0000313" key="2">
    <source>
        <dbReference type="Proteomes" id="UP001216329"/>
    </source>
</evidence>
<dbReference type="EMBL" id="CP119325">
    <property type="protein sequence ID" value="WEK31625.1"/>
    <property type="molecule type" value="Genomic_DNA"/>
</dbReference>
<organism evidence="1 2">
    <name type="scientific">Candidatus Pseudomonas phytovorans</name>
    <dbReference type="NCBI Taxonomy" id="3121377"/>
    <lineage>
        <taxon>Bacteria</taxon>
        <taxon>Pseudomonadati</taxon>
        <taxon>Pseudomonadota</taxon>
        <taxon>Gammaproteobacteria</taxon>
        <taxon>Pseudomonadales</taxon>
        <taxon>Pseudomonadaceae</taxon>
        <taxon>Pseudomonas</taxon>
    </lineage>
</organism>
<name>A0AAJ6BBL4_9PSED</name>
<proteinExistence type="predicted"/>
<accession>A0AAJ6BBL4</accession>
<sequence length="215" mass="24336">MLRQQEHTMSEAACAVIGAGIVSFLSGISPQQSDKVKLALAMAERATETAYQEGLIQDWFTYYRNQLKFMGWDSVSAEQIHWPDERRSKQTDQVLETIAATAGEQFAAATSLSMQKLLSSPSVLGELERRAYERQHFQLLPCAPAGANRVDMVLYHEVDIRSAFSAGFISHKRSHQIVRAELVRFNLLAFENSYLPRVQERVVQVSLRRILDYGL</sequence>
<protein>
    <submittedName>
        <fullName evidence="1">Uncharacterized protein</fullName>
    </submittedName>
</protein>